<keyword evidence="2" id="KW-0378">Hydrolase</keyword>
<gene>
    <name evidence="2" type="ORF">R3P82_07445</name>
</gene>
<comment type="caution">
    <text evidence="2">The sequence shown here is derived from an EMBL/GenBank/DDBJ whole genome shotgun (WGS) entry which is preliminary data.</text>
</comment>
<dbReference type="PANTHER" id="PTHR46623:SF10">
    <property type="entry name" value="CARBOXYMETHYLENEBUTENOLIDASE HOMOLOG"/>
    <property type="match status" value="1"/>
</dbReference>
<dbReference type="Proteomes" id="UP001185873">
    <property type="component" value="Unassembled WGS sequence"/>
</dbReference>
<evidence type="ECO:0000259" key="1">
    <source>
        <dbReference type="Pfam" id="PF01738"/>
    </source>
</evidence>
<protein>
    <submittedName>
        <fullName evidence="2">Dienelactone hydrolase family protein</fullName>
        <ecNumber evidence="2">3.1.-.-</ecNumber>
    </submittedName>
</protein>
<dbReference type="PANTHER" id="PTHR46623">
    <property type="entry name" value="CARBOXYMETHYLENEBUTENOLIDASE-RELATED"/>
    <property type="match status" value="1"/>
</dbReference>
<dbReference type="InterPro" id="IPR002925">
    <property type="entry name" value="Dienelactn_hydro"/>
</dbReference>
<reference evidence="2" key="1">
    <citation type="submission" date="2023-10" db="EMBL/GenBank/DDBJ databases">
        <title>Development of a sustainable strategy for remediation of hydrocarbon-contaminated territories based on the waste exchange concept.</title>
        <authorList>
            <person name="Krivoruchko A."/>
        </authorList>
    </citation>
    <scope>NUCLEOTIDE SEQUENCE</scope>
    <source>
        <strain evidence="2">IEGM 1175</strain>
    </source>
</reference>
<dbReference type="GO" id="GO:0016787">
    <property type="term" value="F:hydrolase activity"/>
    <property type="evidence" value="ECO:0007669"/>
    <property type="project" value="UniProtKB-KW"/>
</dbReference>
<evidence type="ECO:0000313" key="3">
    <source>
        <dbReference type="Proteomes" id="UP001185873"/>
    </source>
</evidence>
<dbReference type="EMBL" id="JAWLKJ010000002">
    <property type="protein sequence ID" value="MDV6298948.1"/>
    <property type="molecule type" value="Genomic_DNA"/>
</dbReference>
<name>A0AAE4U761_9ACTN</name>
<dbReference type="EC" id="3.1.-.-" evidence="2"/>
<dbReference type="Gene3D" id="3.40.50.1820">
    <property type="entry name" value="alpha/beta hydrolase"/>
    <property type="match status" value="1"/>
</dbReference>
<dbReference type="RefSeq" id="WP_317469485.1">
    <property type="nucleotide sequence ID" value="NZ_JAWLKJ010000002.1"/>
</dbReference>
<dbReference type="Pfam" id="PF01738">
    <property type="entry name" value="DLH"/>
    <property type="match status" value="1"/>
</dbReference>
<organism evidence="2 3">
    <name type="scientific">Dietzia maris</name>
    <dbReference type="NCBI Taxonomy" id="37915"/>
    <lineage>
        <taxon>Bacteria</taxon>
        <taxon>Bacillati</taxon>
        <taxon>Actinomycetota</taxon>
        <taxon>Actinomycetes</taxon>
        <taxon>Mycobacteriales</taxon>
        <taxon>Dietziaceae</taxon>
        <taxon>Dietzia</taxon>
    </lineage>
</organism>
<sequence>MTTEGDSTVDLRGDMTVDLTIDTADGTAEAFVSRPESAEHDVPGVLLFPDIFGLRPQIRTMMDRIASWGYVVLAPNVFYRSGTVDDLAPTVDLREPGERDGYIAKVFPLMEGLTSDLSRPDTAAYLNALLTLPGVTGDVGVIGYCMGARLALRAGGDHTDRVATVGGFHGGGLATDESDSPHLSLATTRAAVLLRHADDDPSMPREGMGVIASLARESGVPLDQDVYPGAPHGYSMADTSMYDETAAERHFEDLREHLARRLARHGE</sequence>
<dbReference type="InterPro" id="IPR029058">
    <property type="entry name" value="AB_hydrolase_fold"/>
</dbReference>
<feature type="domain" description="Dienelactone hydrolase" evidence="1">
    <location>
        <begin position="29"/>
        <end position="259"/>
    </location>
</feature>
<accession>A0AAE4U761</accession>
<dbReference type="InterPro" id="IPR051049">
    <property type="entry name" value="Dienelactone_hydrolase-like"/>
</dbReference>
<dbReference type="AlphaFoldDB" id="A0AAE4U761"/>
<dbReference type="SUPFAM" id="SSF53474">
    <property type="entry name" value="alpha/beta-Hydrolases"/>
    <property type="match status" value="1"/>
</dbReference>
<evidence type="ECO:0000313" key="2">
    <source>
        <dbReference type="EMBL" id="MDV6298948.1"/>
    </source>
</evidence>
<proteinExistence type="predicted"/>